<evidence type="ECO:0000256" key="1">
    <source>
        <dbReference type="ARBA" id="ARBA00007114"/>
    </source>
</evidence>
<protein>
    <submittedName>
        <fullName evidence="3">Bystin</fullName>
    </submittedName>
</protein>
<evidence type="ECO:0000313" key="3">
    <source>
        <dbReference type="EMBL" id="GFY55620.1"/>
    </source>
</evidence>
<keyword evidence="4" id="KW-1185">Reference proteome</keyword>
<dbReference type="PANTHER" id="PTHR12821:SF0">
    <property type="entry name" value="BYSTIN"/>
    <property type="match status" value="1"/>
</dbReference>
<dbReference type="InterPro" id="IPR007955">
    <property type="entry name" value="Bystin"/>
</dbReference>
<dbReference type="GO" id="GO:0005730">
    <property type="term" value="C:nucleolus"/>
    <property type="evidence" value="ECO:0007669"/>
    <property type="project" value="TreeGrafter"/>
</dbReference>
<gene>
    <name evidence="3" type="primary">Bysl</name>
    <name evidence="3" type="ORF">TNIN_423211</name>
</gene>
<sequence length="361" mass="41633">MEPLIPFGICSKFQKSHLFVGLPEEKESEDLPDKDNANFTGDERAEEIEISEEDQKAFEKFMPEDPSKRATLADIIKDKLTEKQTELQTVFSDTGNLSGAELEKVTDLYKGVGKVLSKYRSGKIPLAFKTLPRFRNWEQLIYLTEPDNWTAATMFQATRIFCNQSSDVAQRFYNLILLPRLRDDIAECKRLNDHLYRALKKALFKTSAFYKGLILPLCESGNCTLREATIFGSIISKCTIPILHSSAALLMISQLPYNGANSIFMRVLIEKKYSLPYPVIDGVVEYFLKFKDDDRQLPLQWHQCLLTFVRIYKNDLCLEQQQELLHLLTVQNHHHVTPEIRKELLQAILRDRKPSKPIDIN</sequence>
<accession>A0A8X7C4R8</accession>
<dbReference type="Proteomes" id="UP000886998">
    <property type="component" value="Unassembled WGS sequence"/>
</dbReference>
<evidence type="ECO:0000313" key="4">
    <source>
        <dbReference type="Proteomes" id="UP000886998"/>
    </source>
</evidence>
<comment type="similarity">
    <text evidence="1">Belongs to the bystin family.</text>
</comment>
<feature type="region of interest" description="Disordered" evidence="2">
    <location>
        <begin position="24"/>
        <end position="45"/>
    </location>
</feature>
<organism evidence="3 4">
    <name type="scientific">Trichonephila inaurata madagascariensis</name>
    <dbReference type="NCBI Taxonomy" id="2747483"/>
    <lineage>
        <taxon>Eukaryota</taxon>
        <taxon>Metazoa</taxon>
        <taxon>Ecdysozoa</taxon>
        <taxon>Arthropoda</taxon>
        <taxon>Chelicerata</taxon>
        <taxon>Arachnida</taxon>
        <taxon>Araneae</taxon>
        <taxon>Araneomorphae</taxon>
        <taxon>Entelegynae</taxon>
        <taxon>Araneoidea</taxon>
        <taxon>Nephilidae</taxon>
        <taxon>Trichonephila</taxon>
        <taxon>Trichonephila inaurata</taxon>
    </lineage>
</organism>
<proteinExistence type="inferred from homology"/>
<feature type="compositionally biased region" description="Basic and acidic residues" evidence="2">
    <location>
        <begin position="24"/>
        <end position="36"/>
    </location>
</feature>
<dbReference type="GO" id="GO:0006364">
    <property type="term" value="P:rRNA processing"/>
    <property type="evidence" value="ECO:0007669"/>
    <property type="project" value="TreeGrafter"/>
</dbReference>
<dbReference type="GO" id="GO:0030688">
    <property type="term" value="C:preribosome, small subunit precursor"/>
    <property type="evidence" value="ECO:0007669"/>
    <property type="project" value="TreeGrafter"/>
</dbReference>
<reference evidence="3" key="1">
    <citation type="submission" date="2020-08" db="EMBL/GenBank/DDBJ databases">
        <title>Multicomponent nature underlies the extraordinary mechanical properties of spider dragline silk.</title>
        <authorList>
            <person name="Kono N."/>
            <person name="Nakamura H."/>
            <person name="Mori M."/>
            <person name="Yoshida Y."/>
            <person name="Ohtoshi R."/>
            <person name="Malay A.D."/>
            <person name="Moran D.A.P."/>
            <person name="Tomita M."/>
            <person name="Numata K."/>
            <person name="Arakawa K."/>
        </authorList>
    </citation>
    <scope>NUCLEOTIDE SEQUENCE</scope>
</reference>
<dbReference type="Pfam" id="PF05291">
    <property type="entry name" value="Bystin"/>
    <property type="match status" value="1"/>
</dbReference>
<evidence type="ECO:0000256" key="2">
    <source>
        <dbReference type="SAM" id="MobiDB-lite"/>
    </source>
</evidence>
<dbReference type="AlphaFoldDB" id="A0A8X7C4R8"/>
<dbReference type="EMBL" id="BMAV01010503">
    <property type="protein sequence ID" value="GFY55620.1"/>
    <property type="molecule type" value="Genomic_DNA"/>
</dbReference>
<dbReference type="GO" id="GO:0005737">
    <property type="term" value="C:cytoplasm"/>
    <property type="evidence" value="ECO:0007669"/>
    <property type="project" value="TreeGrafter"/>
</dbReference>
<dbReference type="OrthoDB" id="2192561at2759"/>
<comment type="caution">
    <text evidence="3">The sequence shown here is derived from an EMBL/GenBank/DDBJ whole genome shotgun (WGS) entry which is preliminary data.</text>
</comment>
<dbReference type="PANTHER" id="PTHR12821">
    <property type="entry name" value="BYSTIN"/>
    <property type="match status" value="1"/>
</dbReference>
<name>A0A8X7C4R8_9ARAC</name>
<dbReference type="GO" id="GO:0030515">
    <property type="term" value="F:snoRNA binding"/>
    <property type="evidence" value="ECO:0007669"/>
    <property type="project" value="TreeGrafter"/>
</dbReference>